<dbReference type="AlphaFoldDB" id="A0A117LAY8"/>
<keyword evidence="1" id="KW-0472">Membrane</keyword>
<gene>
    <name evidence="3" type="ORF">XD66_1567</name>
</gene>
<feature type="domain" description="GerMN" evidence="2">
    <location>
        <begin position="103"/>
        <end position="192"/>
    </location>
</feature>
<accession>A0A117LAY8</accession>
<dbReference type="Proteomes" id="UP000053326">
    <property type="component" value="Unassembled WGS sequence"/>
</dbReference>
<dbReference type="InterPro" id="IPR019606">
    <property type="entry name" value="GerMN"/>
</dbReference>
<comment type="caution">
    <text evidence="3">The sequence shown here is derived from an EMBL/GenBank/DDBJ whole genome shotgun (WGS) entry which is preliminary data.</text>
</comment>
<dbReference type="EMBL" id="LGFO01000278">
    <property type="protein sequence ID" value="KUK35725.1"/>
    <property type="molecule type" value="Genomic_DNA"/>
</dbReference>
<keyword evidence="1" id="KW-0812">Transmembrane</keyword>
<keyword evidence="1" id="KW-1133">Transmembrane helix</keyword>
<name>A0A117LAY8_9THEO</name>
<dbReference type="SMART" id="SM00909">
    <property type="entry name" value="Germane"/>
    <property type="match status" value="1"/>
</dbReference>
<evidence type="ECO:0000313" key="3">
    <source>
        <dbReference type="EMBL" id="KUK35725.1"/>
    </source>
</evidence>
<proteinExistence type="predicted"/>
<protein>
    <submittedName>
        <fullName evidence="3">Spore germination protein GerMN</fullName>
    </submittedName>
</protein>
<sequence>MAWDFRRIEEEINEQRRRSLYYLILMVLVLALMVMGGCTLRERLGAGEQLEEPVQEEFEDPLAADVTVPPEQEMVKVVLYFLDADGRYLVAEAREIPKVEGIARAALDALCEGETEGELSSALPPGAEVLDLNIKPDGSCVVDLNLEATKIPGDDPRAEALAVYSVVNTLTEFPTVKSVQILVEGQNRKTFAKHIPVDTPLLRNLSFVKS</sequence>
<reference evidence="4" key="1">
    <citation type="journal article" date="2015" name="MBio">
        <title>Genome-Resolved Metagenomic Analysis Reveals Roles for Candidate Phyla and Other Microbial Community Members in Biogeochemical Transformations in Oil Reservoirs.</title>
        <authorList>
            <person name="Hu P."/>
            <person name="Tom L."/>
            <person name="Singh A."/>
            <person name="Thomas B.C."/>
            <person name="Baker B.J."/>
            <person name="Piceno Y.M."/>
            <person name="Andersen G.L."/>
            <person name="Banfield J.F."/>
        </authorList>
    </citation>
    <scope>NUCLEOTIDE SEQUENCE [LARGE SCALE GENOMIC DNA]</scope>
</reference>
<organism evidence="3 4">
    <name type="scientific">Thermacetogenium phaeum</name>
    <dbReference type="NCBI Taxonomy" id="85874"/>
    <lineage>
        <taxon>Bacteria</taxon>
        <taxon>Bacillati</taxon>
        <taxon>Bacillota</taxon>
        <taxon>Clostridia</taxon>
        <taxon>Thermoanaerobacterales</taxon>
        <taxon>Thermoanaerobacteraceae</taxon>
        <taxon>Thermacetogenium</taxon>
    </lineage>
</organism>
<dbReference type="Pfam" id="PF10646">
    <property type="entry name" value="Germane"/>
    <property type="match status" value="1"/>
</dbReference>
<evidence type="ECO:0000313" key="4">
    <source>
        <dbReference type="Proteomes" id="UP000053326"/>
    </source>
</evidence>
<evidence type="ECO:0000256" key="1">
    <source>
        <dbReference type="SAM" id="Phobius"/>
    </source>
</evidence>
<dbReference type="OMA" id="SIEYEMP"/>
<feature type="transmembrane region" description="Helical" evidence="1">
    <location>
        <begin position="20"/>
        <end position="40"/>
    </location>
</feature>
<evidence type="ECO:0000259" key="2">
    <source>
        <dbReference type="SMART" id="SM00909"/>
    </source>
</evidence>